<organism evidence="9 10">
    <name type="scientific">Deinococcus deserti (strain DSM 17065 / CIP 109153 / LMG 22923 / VCD115)</name>
    <dbReference type="NCBI Taxonomy" id="546414"/>
    <lineage>
        <taxon>Bacteria</taxon>
        <taxon>Thermotogati</taxon>
        <taxon>Deinococcota</taxon>
        <taxon>Deinococci</taxon>
        <taxon>Deinococcales</taxon>
        <taxon>Deinococcaceae</taxon>
        <taxon>Deinococcus</taxon>
    </lineage>
</organism>
<dbReference type="SUPFAM" id="SSF51182">
    <property type="entry name" value="RmlC-like cupins"/>
    <property type="match status" value="1"/>
</dbReference>
<evidence type="ECO:0000256" key="5">
    <source>
        <dbReference type="PIRSR" id="PIRSR036894-1"/>
    </source>
</evidence>
<evidence type="ECO:0000256" key="3">
    <source>
        <dbReference type="ARBA" id="ARBA00029741"/>
    </source>
</evidence>
<keyword evidence="9" id="KW-0413">Isomerase</keyword>
<dbReference type="AlphaFoldDB" id="C1D335"/>
<dbReference type="OrthoDB" id="9808275at2"/>
<keyword evidence="10" id="KW-1185">Reference proteome</keyword>
<dbReference type="Proteomes" id="UP000002208">
    <property type="component" value="Plasmid 2"/>
</dbReference>
<evidence type="ECO:0000313" key="10">
    <source>
        <dbReference type="Proteomes" id="UP000002208"/>
    </source>
</evidence>
<proteinExistence type="predicted"/>
<dbReference type="InterPro" id="IPR051804">
    <property type="entry name" value="Carb_Metab_Reg_Kinase/Isom"/>
</dbReference>
<evidence type="ECO:0000256" key="1">
    <source>
        <dbReference type="ARBA" id="ARBA00022723"/>
    </source>
</evidence>
<dbReference type="CDD" id="cd07010">
    <property type="entry name" value="cupin_PMI_type_I_N_bac"/>
    <property type="match status" value="1"/>
</dbReference>
<dbReference type="InterPro" id="IPR014628">
    <property type="entry name" value="Man6P_isomerase_Firm_short"/>
</dbReference>
<dbReference type="RefSeq" id="WP_012695294.1">
    <property type="nucleotide sequence ID" value="NC_012529.1"/>
</dbReference>
<feature type="active site" evidence="6">
    <location>
        <position position="198"/>
    </location>
</feature>
<evidence type="ECO:0000259" key="7">
    <source>
        <dbReference type="Pfam" id="PF20511"/>
    </source>
</evidence>
<keyword evidence="2 5" id="KW-0862">Zinc</keyword>
<keyword evidence="9" id="KW-0614">Plasmid</keyword>
<protein>
    <recommendedName>
        <fullName evidence="3">Phosphohexomutase</fullName>
    </recommendedName>
    <alternativeName>
        <fullName evidence="4">Phosphomannose isomerase</fullName>
    </alternativeName>
</protein>
<dbReference type="Gene3D" id="2.60.120.10">
    <property type="entry name" value="Jelly Rolls"/>
    <property type="match status" value="2"/>
</dbReference>
<dbReference type="HOGENOM" id="CLU_020529_0_1_0"/>
<dbReference type="KEGG" id="ddr:Deide_2p01530"/>
<dbReference type="GO" id="GO:0004476">
    <property type="term" value="F:mannose-6-phosphate isomerase activity"/>
    <property type="evidence" value="ECO:0007669"/>
    <property type="project" value="InterPro"/>
</dbReference>
<feature type="domain" description="Mannose-6-phosphate isomerase cupin" evidence="8">
    <location>
        <begin position="243"/>
        <end position="316"/>
    </location>
</feature>
<gene>
    <name evidence="9" type="primary">manA</name>
    <name evidence="9" type="ordered locus">Deide_2p01530</name>
</gene>
<sequence>MSSGADSVPVLTVPLRLQPVLKERVWGGQRLNQAVQGPPIGEAWLVHEDLEVQGGPVSGRSLAMLAAQYPREMLGSEAPAGRFPLLIKLLDCQDWLSVQVHPNDEQARELVGPDENGKTEAWHVLDAEPGAQLIGGVDPGLSPSTLREAILSQDVSSLLHREDVAKGDTFLVRAGTVHALGPGLLIYEVQQTSDTTYRVYDWDRPASAGRALHLHESAQVAGVGLAERAPAPPSQEPGVHLLTRCEYFTLEQVRASGQAIQADTGKDQLHVLTVIQGRATLSTSVEQLILQPYDTVVIPAALGAYSLSGDAVILRATPGTGTGSTHP</sequence>
<feature type="domain" description="Phosphomannose isomerase type I catalytic" evidence="7">
    <location>
        <begin position="16"/>
        <end position="116"/>
    </location>
</feature>
<feature type="binding site" evidence="5">
    <location>
        <position position="120"/>
    </location>
    <ligand>
        <name>Zn(2+)</name>
        <dbReference type="ChEBI" id="CHEBI:29105"/>
    </ligand>
</feature>
<feature type="binding site" evidence="5">
    <location>
        <position position="101"/>
    </location>
    <ligand>
        <name>Zn(2+)</name>
        <dbReference type="ChEBI" id="CHEBI:29105"/>
    </ligand>
</feature>
<keyword evidence="1 5" id="KW-0479">Metal-binding</keyword>
<dbReference type="Pfam" id="PF21621">
    <property type="entry name" value="MPI_cupin_dom"/>
    <property type="match status" value="1"/>
</dbReference>
<dbReference type="InterPro" id="IPR014710">
    <property type="entry name" value="RmlC-like_jellyroll"/>
</dbReference>
<accession>C1D335</accession>
<evidence type="ECO:0000256" key="4">
    <source>
        <dbReference type="ARBA" id="ARBA00030762"/>
    </source>
</evidence>
<comment type="cofactor">
    <cofactor evidence="5">
        <name>Zn(2+)</name>
        <dbReference type="ChEBI" id="CHEBI:29105"/>
    </cofactor>
    <text evidence="5">Binds 1 zinc ion per subunit.</text>
</comment>
<reference evidence="9 10" key="1">
    <citation type="journal article" date="2009" name="PLoS Genet.">
        <title>Alliance of proteomics and genomics to unravel the specificities of Sahara bacterium Deinococcus deserti.</title>
        <authorList>
            <person name="de Groot A."/>
            <person name="Dulermo R."/>
            <person name="Ortet P."/>
            <person name="Blanchard L."/>
            <person name="Guerin P."/>
            <person name="Fernandez B."/>
            <person name="Vacherie B."/>
            <person name="Dossat C."/>
            <person name="Jolivet E."/>
            <person name="Siguier P."/>
            <person name="Chandler M."/>
            <person name="Barakat M."/>
            <person name="Dedieu A."/>
            <person name="Barbe V."/>
            <person name="Heulin T."/>
            <person name="Sommer S."/>
            <person name="Achouak W."/>
            <person name="Armengaud J."/>
        </authorList>
    </citation>
    <scope>NUCLEOTIDE SEQUENCE [LARGE SCALE GENOMIC DNA]</scope>
    <source>
        <strain evidence="10">DSM 17065 / CIP 109153 / LMG 22923 / VCD115</strain>
        <plasmid evidence="10">pDeide2</plasmid>
    </source>
</reference>
<dbReference type="InterPro" id="IPR011051">
    <property type="entry name" value="RmlC_Cupin_sf"/>
</dbReference>
<dbReference type="PANTHER" id="PTHR42742">
    <property type="entry name" value="TRANSCRIPTIONAL REPRESSOR MPRA"/>
    <property type="match status" value="1"/>
</dbReference>
<dbReference type="PIRSF" id="PIRSF036894">
    <property type="entry name" value="PMI_Firm_short"/>
    <property type="match status" value="1"/>
</dbReference>
<dbReference type="InterPro" id="IPR046457">
    <property type="entry name" value="PMI_typeI_cat"/>
</dbReference>
<evidence type="ECO:0000313" key="9">
    <source>
        <dbReference type="EMBL" id="ACO47824.1"/>
    </source>
</evidence>
<evidence type="ECO:0000256" key="6">
    <source>
        <dbReference type="PIRSR" id="PIRSR036894-2"/>
    </source>
</evidence>
<evidence type="ECO:0000256" key="2">
    <source>
        <dbReference type="ARBA" id="ARBA00022833"/>
    </source>
</evidence>
<dbReference type="GO" id="GO:0008270">
    <property type="term" value="F:zinc ion binding"/>
    <property type="evidence" value="ECO:0007669"/>
    <property type="project" value="InterPro"/>
</dbReference>
<dbReference type="GO" id="GO:0005975">
    <property type="term" value="P:carbohydrate metabolic process"/>
    <property type="evidence" value="ECO:0007669"/>
    <property type="project" value="InterPro"/>
</dbReference>
<dbReference type="Pfam" id="PF20511">
    <property type="entry name" value="PMI_typeI_cat"/>
    <property type="match status" value="1"/>
</dbReference>
<dbReference type="InterPro" id="IPR049071">
    <property type="entry name" value="MPI_cupin_dom"/>
</dbReference>
<name>C1D335_DEIDV</name>
<evidence type="ECO:0000259" key="8">
    <source>
        <dbReference type="Pfam" id="PF21621"/>
    </source>
</evidence>
<feature type="binding site" evidence="5">
    <location>
        <position position="178"/>
    </location>
    <ligand>
        <name>Zn(2+)</name>
        <dbReference type="ChEBI" id="CHEBI:29105"/>
    </ligand>
</feature>
<dbReference type="PANTHER" id="PTHR42742:SF3">
    <property type="entry name" value="FRUCTOKINASE"/>
    <property type="match status" value="1"/>
</dbReference>
<dbReference type="EMBL" id="CP001116">
    <property type="protein sequence ID" value="ACO47824.1"/>
    <property type="molecule type" value="Genomic_DNA"/>
</dbReference>
<geneLocation type="plasmid" evidence="10">
    <name>pDeide2</name>
</geneLocation>